<accession>A0ACD5H1L5</accession>
<proteinExistence type="predicted"/>
<organism evidence="1 2">
    <name type="scientific">Desertifilum tharense IPPAS B-1220</name>
    <dbReference type="NCBI Taxonomy" id="1781255"/>
    <lineage>
        <taxon>Bacteria</taxon>
        <taxon>Bacillati</taxon>
        <taxon>Cyanobacteriota</taxon>
        <taxon>Cyanophyceae</taxon>
        <taxon>Desertifilales</taxon>
        <taxon>Desertifilaceae</taxon>
        <taxon>Desertifilum</taxon>
    </lineage>
</organism>
<name>A0ACD5H1L5_9CYAN</name>
<keyword evidence="2" id="KW-1185">Reference proteome</keyword>
<dbReference type="Proteomes" id="UP000095472">
    <property type="component" value="Chromosome"/>
</dbReference>
<dbReference type="EMBL" id="CP182909">
    <property type="protein sequence ID" value="XPM67160.1"/>
    <property type="molecule type" value="Genomic_DNA"/>
</dbReference>
<protein>
    <submittedName>
        <fullName evidence="1">ATP-binding protein</fullName>
    </submittedName>
</protein>
<reference evidence="1 2" key="1">
    <citation type="journal article" date="2016" name="Genome Announc.">
        <title>Draft Genome Sequence of the Thermotolerant Cyanobacterium Desertifilum sp. IPPAS B-1220.</title>
        <authorList>
            <person name="Mironov K.S."/>
            <person name="Sinetova M.A."/>
            <person name="Bolatkhan K."/>
            <person name="Zayadan B.K."/>
            <person name="Ustinova V.V."/>
            <person name="Kupriyanova E.V."/>
            <person name="Skrypnik A.N."/>
            <person name="Gogoleva N.E."/>
            <person name="Gogolev Y.V."/>
            <person name="Los D.A."/>
        </authorList>
    </citation>
    <scope>NUCLEOTIDE SEQUENCE [LARGE SCALE GENOMIC DNA]</scope>
    <source>
        <strain evidence="1 2">IPPAS B-1220</strain>
    </source>
</reference>
<sequence length="89" mass="9756">MHTDAEFPGTGIGLATVQRIIHRHGGSVWAQSAIDRGATFSLPSSLSPQGDRVQCVKCPQLPVKVLRISKNRELRIAYFHGCFLLKVAD</sequence>
<evidence type="ECO:0000313" key="2">
    <source>
        <dbReference type="Proteomes" id="UP000095472"/>
    </source>
</evidence>
<keyword evidence="1" id="KW-0547">Nucleotide-binding</keyword>
<evidence type="ECO:0000313" key="1">
    <source>
        <dbReference type="EMBL" id="XPM67160.1"/>
    </source>
</evidence>
<gene>
    <name evidence="1" type="ORF">BH720_015000</name>
</gene>
<keyword evidence="1" id="KW-0067">ATP-binding</keyword>